<dbReference type="FunFam" id="2.60.40.10:FF:000194">
    <property type="entry name" value="Intercellular adhesion molecule 1"/>
    <property type="match status" value="1"/>
</dbReference>
<dbReference type="InterPro" id="IPR036179">
    <property type="entry name" value="Ig-like_dom_sf"/>
</dbReference>
<organism evidence="14 15">
    <name type="scientific">Marmota monax</name>
    <name type="common">Woodchuck</name>
    <dbReference type="NCBI Taxonomy" id="9995"/>
    <lineage>
        <taxon>Eukaryota</taxon>
        <taxon>Metazoa</taxon>
        <taxon>Chordata</taxon>
        <taxon>Craniata</taxon>
        <taxon>Vertebrata</taxon>
        <taxon>Euteleostomi</taxon>
        <taxon>Mammalia</taxon>
        <taxon>Eutheria</taxon>
        <taxon>Euarchontoglires</taxon>
        <taxon>Glires</taxon>
        <taxon>Rodentia</taxon>
        <taxon>Sciuromorpha</taxon>
        <taxon>Sciuridae</taxon>
        <taxon>Xerinae</taxon>
        <taxon>Marmotini</taxon>
        <taxon>Marmota</taxon>
    </lineage>
</organism>
<dbReference type="GO" id="GO:0005886">
    <property type="term" value="C:plasma membrane"/>
    <property type="evidence" value="ECO:0007669"/>
    <property type="project" value="TreeGrafter"/>
</dbReference>
<evidence type="ECO:0000256" key="12">
    <source>
        <dbReference type="SAM" id="SignalP"/>
    </source>
</evidence>
<name>A0A834UN97_MARMO</name>
<evidence type="ECO:0000256" key="1">
    <source>
        <dbReference type="ARBA" id="ARBA00004479"/>
    </source>
</evidence>
<dbReference type="InterPro" id="IPR047012">
    <property type="entry name" value="ICAM_VCAM"/>
</dbReference>
<dbReference type="AlphaFoldDB" id="A0A834UN97"/>
<keyword evidence="9" id="KW-0325">Glycoprotein</keyword>
<comment type="subcellular location">
    <subcellularLocation>
        <location evidence="1">Membrane</location>
        <topology evidence="1">Single-pass type I membrane protein</topology>
    </subcellularLocation>
</comment>
<evidence type="ECO:0000256" key="6">
    <source>
        <dbReference type="ARBA" id="ARBA00022989"/>
    </source>
</evidence>
<gene>
    <name evidence="14" type="ORF">GHT09_004047</name>
</gene>
<evidence type="ECO:0000256" key="9">
    <source>
        <dbReference type="ARBA" id="ARBA00023180"/>
    </source>
</evidence>
<dbReference type="EMBL" id="WJEC01007913">
    <property type="protein sequence ID" value="KAF7465507.1"/>
    <property type="molecule type" value="Genomic_DNA"/>
</dbReference>
<dbReference type="SUPFAM" id="SSF48726">
    <property type="entry name" value="Immunoglobulin"/>
    <property type="match status" value="2"/>
</dbReference>
<keyword evidence="7 11" id="KW-0472">Membrane</keyword>
<evidence type="ECO:0000256" key="11">
    <source>
        <dbReference type="SAM" id="Phobius"/>
    </source>
</evidence>
<keyword evidence="4" id="KW-0677">Repeat</keyword>
<dbReference type="Pfam" id="PF03921">
    <property type="entry name" value="ICAM_N"/>
    <property type="match status" value="1"/>
</dbReference>
<evidence type="ECO:0000256" key="4">
    <source>
        <dbReference type="ARBA" id="ARBA00022737"/>
    </source>
</evidence>
<evidence type="ECO:0000256" key="7">
    <source>
        <dbReference type="ARBA" id="ARBA00023136"/>
    </source>
</evidence>
<reference evidence="14" key="1">
    <citation type="submission" date="2020-08" db="EMBL/GenBank/DDBJ databases">
        <authorList>
            <person name="Shumante A."/>
            <person name="Zimin A.V."/>
            <person name="Puiu D."/>
            <person name="Salzberg S.L."/>
        </authorList>
    </citation>
    <scope>NUCLEOTIDE SEQUENCE</scope>
    <source>
        <strain evidence="14">WC2-LM</strain>
        <tissue evidence="14">Liver</tissue>
    </source>
</reference>
<evidence type="ECO:0000256" key="10">
    <source>
        <dbReference type="ARBA" id="ARBA00023319"/>
    </source>
</evidence>
<protein>
    <recommendedName>
        <fullName evidence="13">Intercellular adhesion molecule N-terminal domain-containing protein</fullName>
    </recommendedName>
</protein>
<evidence type="ECO:0000256" key="3">
    <source>
        <dbReference type="ARBA" id="ARBA00022729"/>
    </source>
</evidence>
<dbReference type="InterPro" id="IPR013768">
    <property type="entry name" value="ICAM_N"/>
</dbReference>
<proteinExistence type="predicted"/>
<dbReference type="Proteomes" id="UP000662637">
    <property type="component" value="Unassembled WGS sequence"/>
</dbReference>
<feature type="chain" id="PRO_5032569339" description="Intercellular adhesion molecule N-terminal domain-containing protein" evidence="12">
    <location>
        <begin position="22"/>
        <end position="354"/>
    </location>
</feature>
<dbReference type="Gene3D" id="2.60.40.10">
    <property type="entry name" value="Immunoglobulins"/>
    <property type="match status" value="2"/>
</dbReference>
<feature type="domain" description="Intercellular adhesion molecule N-terminal" evidence="13">
    <location>
        <begin position="48"/>
        <end position="141"/>
    </location>
</feature>
<keyword evidence="10" id="KW-0393">Immunoglobulin domain</keyword>
<evidence type="ECO:0000313" key="14">
    <source>
        <dbReference type="EMBL" id="KAF7465507.1"/>
    </source>
</evidence>
<keyword evidence="8" id="KW-1015">Disulfide bond</keyword>
<keyword evidence="3 12" id="KW-0732">Signal</keyword>
<evidence type="ECO:0000256" key="2">
    <source>
        <dbReference type="ARBA" id="ARBA00022692"/>
    </source>
</evidence>
<dbReference type="GO" id="GO:0007155">
    <property type="term" value="P:cell adhesion"/>
    <property type="evidence" value="ECO:0007669"/>
    <property type="project" value="UniProtKB-KW"/>
</dbReference>
<keyword evidence="5" id="KW-0130">Cell adhesion</keyword>
<dbReference type="InterPro" id="IPR013783">
    <property type="entry name" value="Ig-like_fold"/>
</dbReference>
<evidence type="ECO:0000256" key="8">
    <source>
        <dbReference type="ARBA" id="ARBA00023157"/>
    </source>
</evidence>
<dbReference type="PANTHER" id="PTHR13771:SF8">
    <property type="entry name" value="INTERCELLULAR ADHESION MOLECULE 4"/>
    <property type="match status" value="1"/>
</dbReference>
<evidence type="ECO:0000259" key="13">
    <source>
        <dbReference type="Pfam" id="PF03921"/>
    </source>
</evidence>
<keyword evidence="2 11" id="KW-0812">Transmembrane</keyword>
<feature type="transmembrane region" description="Helical" evidence="11">
    <location>
        <begin position="290"/>
        <end position="312"/>
    </location>
</feature>
<evidence type="ECO:0000313" key="15">
    <source>
        <dbReference type="Proteomes" id="UP000662637"/>
    </source>
</evidence>
<feature type="signal peptide" evidence="12">
    <location>
        <begin position="1"/>
        <end position="21"/>
    </location>
</feature>
<accession>A0A834UN97</accession>
<dbReference type="PANTHER" id="PTHR13771">
    <property type="entry name" value="INTERCELLULAR ADHESION MOLECULE"/>
    <property type="match status" value="1"/>
</dbReference>
<keyword evidence="6 11" id="KW-1133">Transmembrane helix</keyword>
<dbReference type="GO" id="GO:0005178">
    <property type="term" value="F:integrin binding"/>
    <property type="evidence" value="ECO:0007669"/>
    <property type="project" value="InterPro"/>
</dbReference>
<evidence type="ECO:0000256" key="5">
    <source>
        <dbReference type="ARBA" id="ARBA00022889"/>
    </source>
</evidence>
<sequence>MGSLLLLSLLLLLVTVDPGDGGVLGSQAERVQGTSGSPPAPSGTPAPFWVRISPELVVVPQGGSVRLNCSNSCPLPESSSTQLQPESSSVGTQLLLGKTLSGPGWVSYQLLNVRAWSSDVHCFVTCAGKTREATARITAYSEGQGYRSSWGEGKKVKDGVVESRERGRPRTLRWGSPLALERPRSVILEPPILVGQEYFLRCHVTHVFPVGSLMVILRRRGQVIYFESLEHFQDLNLANVTLTHVLRTGPSNLWQPLTCHARLSLHGLVIHSSSAPIMLTALAWNPASKALASISIAALVGILLAMGAAYLCKCPAKQPGLRKLFYANQAKGKRSLSAFQEANIGGVLITTAHH</sequence>
<comment type="caution">
    <text evidence="14">The sequence shown here is derived from an EMBL/GenBank/DDBJ whole genome shotgun (WGS) entry which is preliminary data.</text>
</comment>